<evidence type="ECO:0000256" key="1">
    <source>
        <dbReference type="SAM" id="MobiDB-lite"/>
    </source>
</evidence>
<dbReference type="Proteomes" id="UP000307440">
    <property type="component" value="Unassembled WGS sequence"/>
</dbReference>
<evidence type="ECO:0000313" key="3">
    <source>
        <dbReference type="Proteomes" id="UP000307440"/>
    </source>
</evidence>
<protein>
    <submittedName>
        <fullName evidence="2">Cyclin-domain-containing protein</fullName>
    </submittedName>
</protein>
<feature type="region of interest" description="Disordered" evidence="1">
    <location>
        <begin position="1"/>
        <end position="44"/>
    </location>
</feature>
<name>A0A5C3L9G9_COPMA</name>
<dbReference type="STRING" id="230819.A0A5C3L9G9"/>
<dbReference type="GO" id="GO:0005634">
    <property type="term" value="C:nucleus"/>
    <property type="evidence" value="ECO:0007669"/>
    <property type="project" value="TreeGrafter"/>
</dbReference>
<dbReference type="PANTHER" id="PTHR15615:SF94">
    <property type="entry name" value="PHO85 CYCLIN-6-RELATED"/>
    <property type="match status" value="1"/>
</dbReference>
<sequence length="518" mass="55617">MLAFIHPSVSSPAGPIAVQQNNSSNNNNNNLNNNRDGSLSTSSMNAKHVAIAVPRPAAKPYASSSSRSHPMQFHRPPPIPLSSSSSYSDSTPLNRQRGSSRDHIQFTHQVPPSRSTSSTTPTAATASQRHTAPHPLVAPQQAPPLSTAAATPPSSSSSSSWITTSLSSSSQPTPSTPTTTSSISYDISAYSSSDLLKLLASLLTQIASTNDALTASSPRSRSSHSPTSPTSPTDTHHARPPIWYTLTTASRHALSTPTSTLTFHARNIPSISLEAYLLRILKYCPTTNHVFLSLLVYFDRMARLSGEVEGEGVGAGCTVCAAGTEEGRGQRDAAADPMHMQVDPPSPSPSSTTQPQPHACPHHPPTDTQTPPPASKAFVIDSYNIHRLVIAGVTVASKFFSDVFYTNGRYAKVGGLPLGELNQLELQFLLLNDFRLVIGRGEMERYAEQLILFSKSQANPIVVRTTLRATVPPLHPPPPPLPHPQTRTGNRSMVRMRVIDARHLVGVPRARRGIGIKW</sequence>
<reference evidence="2 3" key="1">
    <citation type="journal article" date="2019" name="Nat. Ecol. Evol.">
        <title>Megaphylogeny resolves global patterns of mushroom evolution.</title>
        <authorList>
            <person name="Varga T."/>
            <person name="Krizsan K."/>
            <person name="Foldi C."/>
            <person name="Dima B."/>
            <person name="Sanchez-Garcia M."/>
            <person name="Sanchez-Ramirez S."/>
            <person name="Szollosi G.J."/>
            <person name="Szarkandi J.G."/>
            <person name="Papp V."/>
            <person name="Albert L."/>
            <person name="Andreopoulos W."/>
            <person name="Angelini C."/>
            <person name="Antonin V."/>
            <person name="Barry K.W."/>
            <person name="Bougher N.L."/>
            <person name="Buchanan P."/>
            <person name="Buyck B."/>
            <person name="Bense V."/>
            <person name="Catcheside P."/>
            <person name="Chovatia M."/>
            <person name="Cooper J."/>
            <person name="Damon W."/>
            <person name="Desjardin D."/>
            <person name="Finy P."/>
            <person name="Geml J."/>
            <person name="Haridas S."/>
            <person name="Hughes K."/>
            <person name="Justo A."/>
            <person name="Karasinski D."/>
            <person name="Kautmanova I."/>
            <person name="Kiss B."/>
            <person name="Kocsube S."/>
            <person name="Kotiranta H."/>
            <person name="LaButti K.M."/>
            <person name="Lechner B.E."/>
            <person name="Liimatainen K."/>
            <person name="Lipzen A."/>
            <person name="Lukacs Z."/>
            <person name="Mihaltcheva S."/>
            <person name="Morgado L.N."/>
            <person name="Niskanen T."/>
            <person name="Noordeloos M.E."/>
            <person name="Ohm R.A."/>
            <person name="Ortiz-Santana B."/>
            <person name="Ovrebo C."/>
            <person name="Racz N."/>
            <person name="Riley R."/>
            <person name="Savchenko A."/>
            <person name="Shiryaev A."/>
            <person name="Soop K."/>
            <person name="Spirin V."/>
            <person name="Szebenyi C."/>
            <person name="Tomsovsky M."/>
            <person name="Tulloss R.E."/>
            <person name="Uehling J."/>
            <person name="Grigoriev I.V."/>
            <person name="Vagvolgyi C."/>
            <person name="Papp T."/>
            <person name="Martin F.M."/>
            <person name="Miettinen O."/>
            <person name="Hibbett D.S."/>
            <person name="Nagy L.G."/>
        </authorList>
    </citation>
    <scope>NUCLEOTIDE SEQUENCE [LARGE SCALE GENOMIC DNA]</scope>
    <source>
        <strain evidence="2 3">CBS 121175</strain>
    </source>
</reference>
<keyword evidence="3" id="KW-1185">Reference proteome</keyword>
<dbReference type="EMBL" id="ML210154">
    <property type="protein sequence ID" value="TFK28656.1"/>
    <property type="molecule type" value="Genomic_DNA"/>
</dbReference>
<organism evidence="2 3">
    <name type="scientific">Coprinopsis marcescibilis</name>
    <name type="common">Agaric fungus</name>
    <name type="synonym">Psathyrella marcescibilis</name>
    <dbReference type="NCBI Taxonomy" id="230819"/>
    <lineage>
        <taxon>Eukaryota</taxon>
        <taxon>Fungi</taxon>
        <taxon>Dikarya</taxon>
        <taxon>Basidiomycota</taxon>
        <taxon>Agaricomycotina</taxon>
        <taxon>Agaricomycetes</taxon>
        <taxon>Agaricomycetidae</taxon>
        <taxon>Agaricales</taxon>
        <taxon>Agaricineae</taxon>
        <taxon>Psathyrellaceae</taxon>
        <taxon>Coprinopsis</taxon>
    </lineage>
</organism>
<gene>
    <name evidence="2" type="ORF">FA15DRAFT_507662</name>
</gene>
<feature type="compositionally biased region" description="Low complexity" evidence="1">
    <location>
        <begin position="349"/>
        <end position="359"/>
    </location>
</feature>
<feature type="compositionally biased region" description="Low complexity" evidence="1">
    <location>
        <begin position="81"/>
        <end position="92"/>
    </location>
</feature>
<feature type="compositionally biased region" description="Low complexity" evidence="1">
    <location>
        <begin position="216"/>
        <end position="233"/>
    </location>
</feature>
<dbReference type="InterPro" id="IPR013922">
    <property type="entry name" value="Cyclin_PHO80-like"/>
</dbReference>
<feature type="compositionally biased region" description="Low complexity" evidence="1">
    <location>
        <begin position="138"/>
        <end position="181"/>
    </location>
</feature>
<feature type="compositionally biased region" description="Low complexity" evidence="1">
    <location>
        <begin position="21"/>
        <end position="34"/>
    </location>
</feature>
<dbReference type="OrthoDB" id="1060854at2759"/>
<proteinExistence type="predicted"/>
<feature type="region of interest" description="Disordered" evidence="1">
    <location>
        <begin position="57"/>
        <end position="181"/>
    </location>
</feature>
<dbReference type="PANTHER" id="PTHR15615">
    <property type="match status" value="1"/>
</dbReference>
<dbReference type="Pfam" id="PF08613">
    <property type="entry name" value="Cyclin"/>
    <property type="match status" value="2"/>
</dbReference>
<dbReference type="GO" id="GO:0016538">
    <property type="term" value="F:cyclin-dependent protein serine/threonine kinase regulator activity"/>
    <property type="evidence" value="ECO:0007669"/>
    <property type="project" value="TreeGrafter"/>
</dbReference>
<dbReference type="AlphaFoldDB" id="A0A5C3L9G9"/>
<feature type="region of interest" description="Disordered" evidence="1">
    <location>
        <begin position="328"/>
        <end position="375"/>
    </location>
</feature>
<evidence type="ECO:0000313" key="2">
    <source>
        <dbReference type="EMBL" id="TFK28656.1"/>
    </source>
</evidence>
<feature type="compositionally biased region" description="Polar residues" evidence="1">
    <location>
        <begin position="35"/>
        <end position="44"/>
    </location>
</feature>
<accession>A0A5C3L9G9</accession>
<feature type="region of interest" description="Disordered" evidence="1">
    <location>
        <begin position="212"/>
        <end position="240"/>
    </location>
</feature>
<dbReference type="CDD" id="cd20558">
    <property type="entry name" value="CYCLIN_ScPCL7-like"/>
    <property type="match status" value="1"/>
</dbReference>
<dbReference type="Gene3D" id="1.10.472.10">
    <property type="entry name" value="Cyclin-like"/>
    <property type="match status" value="1"/>
</dbReference>
<dbReference type="GO" id="GO:0000307">
    <property type="term" value="C:cyclin-dependent protein kinase holoenzyme complex"/>
    <property type="evidence" value="ECO:0007669"/>
    <property type="project" value="TreeGrafter"/>
</dbReference>
<feature type="compositionally biased region" description="Low complexity" evidence="1">
    <location>
        <begin position="111"/>
        <end position="127"/>
    </location>
</feature>
<dbReference type="GO" id="GO:0019901">
    <property type="term" value="F:protein kinase binding"/>
    <property type="evidence" value="ECO:0007669"/>
    <property type="project" value="InterPro"/>
</dbReference>